<accession>A0A1G7U241</accession>
<dbReference type="GO" id="GO:0005829">
    <property type="term" value="C:cytosol"/>
    <property type="evidence" value="ECO:0007669"/>
    <property type="project" value="TreeGrafter"/>
</dbReference>
<evidence type="ECO:0000256" key="9">
    <source>
        <dbReference type="ARBA" id="ARBA00048359"/>
    </source>
</evidence>
<feature type="domain" description="Methionyl/Valyl/Leucyl/Isoleucyl-tRNA synthetase anticodon-binding" evidence="13">
    <location>
        <begin position="785"/>
        <end position="932"/>
    </location>
</feature>
<dbReference type="NCBIfam" id="TIGR00392">
    <property type="entry name" value="ileS"/>
    <property type="match status" value="1"/>
</dbReference>
<reference evidence="14 15" key="1">
    <citation type="submission" date="2016-10" db="EMBL/GenBank/DDBJ databases">
        <authorList>
            <person name="de Groot N.N."/>
        </authorList>
    </citation>
    <scope>NUCLEOTIDE SEQUENCE [LARGE SCALE GENOMIC DNA]</scope>
    <source>
        <strain evidence="14 15">CGMCC 1.10267</strain>
    </source>
</reference>
<dbReference type="InterPro" id="IPR002300">
    <property type="entry name" value="aa-tRNA-synth_Ia"/>
</dbReference>
<gene>
    <name evidence="10" type="primary">ileS</name>
    <name evidence="14" type="ORF">SAMN04487974_102457</name>
</gene>
<dbReference type="CDD" id="cd07960">
    <property type="entry name" value="Anticodon_Ia_Ile_BEm"/>
    <property type="match status" value="1"/>
</dbReference>
<dbReference type="InterPro" id="IPR033708">
    <property type="entry name" value="Anticodon_Ile_BEm"/>
</dbReference>
<feature type="short sequence motif" description="'HIGH' region" evidence="10">
    <location>
        <begin position="70"/>
        <end position="80"/>
    </location>
</feature>
<dbReference type="EMBL" id="FNCS01000002">
    <property type="protein sequence ID" value="SDG40860.1"/>
    <property type="molecule type" value="Genomic_DNA"/>
</dbReference>
<dbReference type="InterPro" id="IPR023585">
    <property type="entry name" value="Ile-tRNA-ligase_type1"/>
</dbReference>
<evidence type="ECO:0000256" key="1">
    <source>
        <dbReference type="ARBA" id="ARBA00006887"/>
    </source>
</evidence>
<feature type="domain" description="Aminoacyl-tRNA synthetase class Ia" evidence="12">
    <location>
        <begin position="38"/>
        <end position="739"/>
    </location>
</feature>
<feature type="binding site" evidence="10">
    <location>
        <position position="705"/>
    </location>
    <ligand>
        <name>ATP</name>
        <dbReference type="ChEBI" id="CHEBI:30616"/>
    </ligand>
</feature>
<keyword evidence="2 10" id="KW-0963">Cytoplasm</keyword>
<evidence type="ECO:0000256" key="3">
    <source>
        <dbReference type="ARBA" id="ARBA00022598"/>
    </source>
</evidence>
<organism evidence="14 15">
    <name type="scientific">Pelagibacterium luteolum</name>
    <dbReference type="NCBI Taxonomy" id="440168"/>
    <lineage>
        <taxon>Bacteria</taxon>
        <taxon>Pseudomonadati</taxon>
        <taxon>Pseudomonadota</taxon>
        <taxon>Alphaproteobacteria</taxon>
        <taxon>Hyphomicrobiales</taxon>
        <taxon>Devosiaceae</taxon>
        <taxon>Pelagibacterium</taxon>
    </lineage>
</organism>
<evidence type="ECO:0000313" key="14">
    <source>
        <dbReference type="EMBL" id="SDG40860.1"/>
    </source>
</evidence>
<dbReference type="SUPFAM" id="SSF47323">
    <property type="entry name" value="Anticodon-binding domain of a subclass of class I aminoacyl-tRNA synthetases"/>
    <property type="match status" value="1"/>
</dbReference>
<evidence type="ECO:0000256" key="7">
    <source>
        <dbReference type="ARBA" id="ARBA00023146"/>
    </source>
</evidence>
<sequence>MTDTHLGATTERDYSQTLFLPQTDFPMRAGLPQREPEWLKRWEDMELYKMLREQSRAEGREKFTLHDGPPYANGNIHIGHALNKTLKDLVSRSMQMLGYNSAYVPGWDCHGLPIEWKIEEQYRAKGLNKDEVPVNEFRAECRTFAEQWVDIQREEFKRLGVMGDWANPYLTMSFDAEATIAGELMKVATSGQLYRGSKPVMWSVVERTALAEAEIEYQDYESDAIWVKFPVAEVEGAARADWVGPDGHVPTVNSRNVLEDASVVIWTTTPWTIPGNRAVSYSSRIAYGLYEVETAENEFGPQPGEKLIFADKLADESAAKAKLTFTRLADVSAKELGAMTLYHPLRGLAGGYEFLVPLLDGDHVTDDAGTGFVHTAPSHGADDFDVWTAKARDVAAKGIDTTIPFTVDDGGFYTKDAPGFGPDADGGAARVIDDKGKKGDANQRVITALIAANNLFARGRLKHQYPHSWRSKKPIIFRNTPQWFVYMDKDLEGKTFATSSTSPSGGEVGASATGEGALTKGTDTLRTRALAAIDATKFVPPQGQNRLRSMIADRPDWVLSRQRAWGVPITVFVNTDTGEILKSDAVNQRIIAAFEAEGSDAWFADNAKQRFLGNDVDNPDQWTKVTDILDVWFDSGSTHAFVLRNKDKWPDLKFPASMYLEGSDQHRGWFHSSLLESCATNGFAPYESVLTHGFTMDSKGFKMSKSVGNTIAPQDIIRKFGADIMRLWASTIDYAEDHRIGDEILANTVEMYKKIRNSFRWLLGNLAHYKPEEAVAYADMPELEKLILHRLAVLDEEVRAGYRAYDYKRVVTTIANFMNLELSAFYFDIRKDALYCDPISSVKRKAALTVLDQLYSCLTAWLAPVLVFTMEEIWLERNPGDTSSVHARTFPDVPSEWRDDALADKWSKIRIVRRAVTAALEIERKNKVIGSSLEAAPEVTITDPELAKAIEGQDMAEICITSVFNSRIDRSITSTNADLEPDVGVYVRFARAEGTRCARSWKFSPDVGSDPEYPDLTPRDAQAMRERIVAGLSA</sequence>
<dbReference type="Gene3D" id="1.10.730.20">
    <property type="match status" value="1"/>
</dbReference>
<evidence type="ECO:0000256" key="2">
    <source>
        <dbReference type="ARBA" id="ARBA00022490"/>
    </source>
</evidence>
<evidence type="ECO:0000256" key="11">
    <source>
        <dbReference type="SAM" id="MobiDB-lite"/>
    </source>
</evidence>
<feature type="short sequence motif" description="'KMSKS' region" evidence="10">
    <location>
        <begin position="702"/>
        <end position="706"/>
    </location>
</feature>
<dbReference type="InterPro" id="IPR002301">
    <property type="entry name" value="Ile-tRNA-ligase"/>
</dbReference>
<dbReference type="InterPro" id="IPR050081">
    <property type="entry name" value="Ile-tRNA_ligase"/>
</dbReference>
<keyword evidence="7 10" id="KW-0030">Aminoacyl-tRNA synthetase</keyword>
<dbReference type="SUPFAM" id="SSF50677">
    <property type="entry name" value="ValRS/IleRS/LeuRS editing domain"/>
    <property type="match status" value="1"/>
</dbReference>
<comment type="function">
    <text evidence="8 10">Catalyzes the attachment of isoleucine to tRNA(Ile). As IleRS can inadvertently accommodate and process structurally similar amino acids such as valine, to avoid such errors it has two additional distinct tRNA(Ile)-dependent editing activities. One activity is designated as 'pretransfer' editing and involves the hydrolysis of activated Val-AMP. The other activity is designated 'posttransfer' editing and involves deacylation of mischarged Val-tRNA(Ile).</text>
</comment>
<dbReference type="PROSITE" id="PS00178">
    <property type="entry name" value="AA_TRNA_LIGASE_I"/>
    <property type="match status" value="1"/>
</dbReference>
<keyword evidence="3 10" id="KW-0436">Ligase</keyword>
<evidence type="ECO:0000256" key="8">
    <source>
        <dbReference type="ARBA" id="ARBA00025217"/>
    </source>
</evidence>
<feature type="region of interest" description="Disordered" evidence="11">
    <location>
        <begin position="497"/>
        <end position="518"/>
    </location>
</feature>
<dbReference type="FunFam" id="3.40.50.620:FF:000042">
    <property type="entry name" value="Isoleucine--tRNA ligase"/>
    <property type="match status" value="1"/>
</dbReference>
<comment type="domain">
    <text evidence="10">IleRS has two distinct active sites: one for aminoacylation and one for editing. The misactivated valine is translocated from the active site to the editing site, which sterically excludes the correctly activated isoleucine. The single editing site contains two valyl binding pockets, one specific for each substrate (Val-AMP or Val-tRNA(Ile)).</text>
</comment>
<name>A0A1G7U241_9HYPH</name>
<evidence type="ECO:0000256" key="5">
    <source>
        <dbReference type="ARBA" id="ARBA00022840"/>
    </source>
</evidence>
<feature type="binding site" evidence="10">
    <location>
        <position position="661"/>
    </location>
    <ligand>
        <name>L-isoleucyl-5'-AMP</name>
        <dbReference type="ChEBI" id="CHEBI:178002"/>
    </ligand>
</feature>
<keyword evidence="5 10" id="KW-0067">ATP-binding</keyword>
<dbReference type="Gene3D" id="3.40.50.620">
    <property type="entry name" value="HUPs"/>
    <property type="match status" value="2"/>
</dbReference>
<dbReference type="InterPro" id="IPR001412">
    <property type="entry name" value="aa-tRNA-synth_I_CS"/>
</dbReference>
<dbReference type="EC" id="6.1.1.5" evidence="10"/>
<dbReference type="GO" id="GO:0004822">
    <property type="term" value="F:isoleucine-tRNA ligase activity"/>
    <property type="evidence" value="ECO:0007669"/>
    <property type="project" value="UniProtKB-UniRule"/>
</dbReference>
<dbReference type="GO" id="GO:0002161">
    <property type="term" value="F:aminoacyl-tRNA deacylase activity"/>
    <property type="evidence" value="ECO:0007669"/>
    <property type="project" value="InterPro"/>
</dbReference>
<dbReference type="Pfam" id="PF00133">
    <property type="entry name" value="tRNA-synt_1"/>
    <property type="match status" value="1"/>
</dbReference>
<evidence type="ECO:0000256" key="4">
    <source>
        <dbReference type="ARBA" id="ARBA00022741"/>
    </source>
</evidence>
<dbReference type="InterPro" id="IPR013155">
    <property type="entry name" value="M/V/L/I-tRNA-synth_anticd-bd"/>
</dbReference>
<keyword evidence="4 10" id="KW-0547">Nucleotide-binding</keyword>
<dbReference type="InterPro" id="IPR014729">
    <property type="entry name" value="Rossmann-like_a/b/a_fold"/>
</dbReference>
<dbReference type="Proteomes" id="UP000199495">
    <property type="component" value="Unassembled WGS sequence"/>
</dbReference>
<evidence type="ECO:0000259" key="13">
    <source>
        <dbReference type="Pfam" id="PF08264"/>
    </source>
</evidence>
<evidence type="ECO:0000259" key="12">
    <source>
        <dbReference type="Pfam" id="PF00133"/>
    </source>
</evidence>
<dbReference type="InterPro" id="IPR009080">
    <property type="entry name" value="tRNAsynth_Ia_anticodon-bd"/>
</dbReference>
<dbReference type="AlphaFoldDB" id="A0A1G7U241"/>
<dbReference type="Gene3D" id="3.90.740.10">
    <property type="entry name" value="Valyl/Leucyl/Isoleucyl-tRNA synthetase, editing domain"/>
    <property type="match status" value="1"/>
</dbReference>
<proteinExistence type="inferred from homology"/>
<comment type="caution">
    <text evidence="10">Lacks conserved residue(s) required for the propagation of feature annotation.</text>
</comment>
<keyword evidence="15" id="KW-1185">Reference proteome</keyword>
<comment type="subunit">
    <text evidence="10">Monomer.</text>
</comment>
<comment type="subcellular location">
    <subcellularLocation>
        <location evidence="10">Cytoplasm</location>
    </subcellularLocation>
</comment>
<dbReference type="PANTHER" id="PTHR42765">
    <property type="entry name" value="SOLEUCYL-TRNA SYNTHETASE"/>
    <property type="match status" value="1"/>
</dbReference>
<dbReference type="GO" id="GO:0006428">
    <property type="term" value="P:isoleucyl-tRNA aminoacylation"/>
    <property type="evidence" value="ECO:0007669"/>
    <property type="project" value="UniProtKB-UniRule"/>
</dbReference>
<dbReference type="PANTHER" id="PTHR42765:SF1">
    <property type="entry name" value="ISOLEUCINE--TRNA LIGASE, MITOCHONDRIAL"/>
    <property type="match status" value="1"/>
</dbReference>
<keyword evidence="6 10" id="KW-0648">Protein biosynthesis</keyword>
<dbReference type="GO" id="GO:0005524">
    <property type="term" value="F:ATP binding"/>
    <property type="evidence" value="ECO:0007669"/>
    <property type="project" value="UniProtKB-UniRule"/>
</dbReference>
<evidence type="ECO:0000313" key="15">
    <source>
        <dbReference type="Proteomes" id="UP000199495"/>
    </source>
</evidence>
<dbReference type="HAMAP" id="MF_02002">
    <property type="entry name" value="Ile_tRNA_synth_type1"/>
    <property type="match status" value="1"/>
</dbReference>
<dbReference type="PRINTS" id="PR00984">
    <property type="entry name" value="TRNASYNTHILE"/>
</dbReference>
<dbReference type="SUPFAM" id="SSF52374">
    <property type="entry name" value="Nucleotidylyl transferase"/>
    <property type="match status" value="1"/>
</dbReference>
<protein>
    <recommendedName>
        <fullName evidence="10">Isoleucine--tRNA ligase</fullName>
        <ecNumber evidence="10">6.1.1.5</ecNumber>
    </recommendedName>
    <alternativeName>
        <fullName evidence="10">Isoleucyl-tRNA synthetase</fullName>
        <shortName evidence="10">IleRS</shortName>
    </alternativeName>
</protein>
<dbReference type="RefSeq" id="WP_090593469.1">
    <property type="nucleotide sequence ID" value="NZ_FNCS01000002.1"/>
</dbReference>
<dbReference type="GO" id="GO:0000049">
    <property type="term" value="F:tRNA binding"/>
    <property type="evidence" value="ECO:0007669"/>
    <property type="project" value="InterPro"/>
</dbReference>
<comment type="catalytic activity">
    <reaction evidence="9 10">
        <text>tRNA(Ile) + L-isoleucine + ATP = L-isoleucyl-tRNA(Ile) + AMP + diphosphate</text>
        <dbReference type="Rhea" id="RHEA:11060"/>
        <dbReference type="Rhea" id="RHEA-COMP:9666"/>
        <dbReference type="Rhea" id="RHEA-COMP:9695"/>
        <dbReference type="ChEBI" id="CHEBI:30616"/>
        <dbReference type="ChEBI" id="CHEBI:33019"/>
        <dbReference type="ChEBI" id="CHEBI:58045"/>
        <dbReference type="ChEBI" id="CHEBI:78442"/>
        <dbReference type="ChEBI" id="CHEBI:78528"/>
        <dbReference type="ChEBI" id="CHEBI:456215"/>
        <dbReference type="EC" id="6.1.1.5"/>
    </reaction>
</comment>
<dbReference type="Pfam" id="PF08264">
    <property type="entry name" value="Anticodon_1"/>
    <property type="match status" value="1"/>
</dbReference>
<evidence type="ECO:0000256" key="6">
    <source>
        <dbReference type="ARBA" id="ARBA00022917"/>
    </source>
</evidence>
<evidence type="ECO:0000256" key="10">
    <source>
        <dbReference type="HAMAP-Rule" id="MF_02002"/>
    </source>
</evidence>
<dbReference type="InterPro" id="IPR009008">
    <property type="entry name" value="Val/Leu/Ile-tRNA-synth_edit"/>
</dbReference>
<dbReference type="OrthoDB" id="9810365at2"/>
<dbReference type="STRING" id="440168.SAMN04487974_102457"/>
<comment type="similarity">
    <text evidence="1 10">Belongs to the class-I aminoacyl-tRNA synthetase family. IleS type 1 subfamily.</text>
</comment>